<dbReference type="GO" id="GO:0003939">
    <property type="term" value="F:L-iditol 2-dehydrogenase (NAD+) activity"/>
    <property type="evidence" value="ECO:0007669"/>
    <property type="project" value="UniProtKB-EC"/>
</dbReference>
<dbReference type="InterPro" id="IPR011032">
    <property type="entry name" value="GroES-like_sf"/>
</dbReference>
<keyword evidence="1 4" id="KW-0560">Oxidoreductase</keyword>
<dbReference type="SUPFAM" id="SSF51735">
    <property type="entry name" value="NAD(P)-binding Rossmann-fold domains"/>
    <property type="match status" value="1"/>
</dbReference>
<keyword evidence="5" id="KW-1185">Reference proteome</keyword>
<evidence type="ECO:0000259" key="3">
    <source>
        <dbReference type="Pfam" id="PF08240"/>
    </source>
</evidence>
<reference evidence="4 5" key="1">
    <citation type="submission" date="2024-06" db="EMBL/GenBank/DDBJ databases">
        <title>Genomic Encyclopedia of Type Strains, Phase IV (KMG-IV): sequencing the most valuable type-strain genomes for metagenomic binning, comparative biology and taxonomic classification.</title>
        <authorList>
            <person name="Goeker M."/>
        </authorList>
    </citation>
    <scope>NUCLEOTIDE SEQUENCE [LARGE SCALE GENOMIC DNA]</scope>
    <source>
        <strain evidence="4 5">DSM 29780</strain>
    </source>
</reference>
<dbReference type="SUPFAM" id="SSF50129">
    <property type="entry name" value="GroES-like"/>
    <property type="match status" value="1"/>
</dbReference>
<evidence type="ECO:0000313" key="5">
    <source>
        <dbReference type="Proteomes" id="UP001549047"/>
    </source>
</evidence>
<evidence type="ECO:0000256" key="1">
    <source>
        <dbReference type="ARBA" id="ARBA00023002"/>
    </source>
</evidence>
<comment type="caution">
    <text evidence="4">The sequence shown here is derived from an EMBL/GenBank/DDBJ whole genome shotgun (WGS) entry which is preliminary data.</text>
</comment>
<dbReference type="Proteomes" id="UP001549047">
    <property type="component" value="Unassembled WGS sequence"/>
</dbReference>
<dbReference type="PANTHER" id="PTHR43401">
    <property type="entry name" value="L-THREONINE 3-DEHYDROGENASE"/>
    <property type="match status" value="1"/>
</dbReference>
<dbReference type="Gene3D" id="3.90.180.10">
    <property type="entry name" value="Medium-chain alcohol dehydrogenases, catalytic domain"/>
    <property type="match status" value="1"/>
</dbReference>
<dbReference type="EC" id="1.1.1.14" evidence="4"/>
<dbReference type="InterPro" id="IPR036291">
    <property type="entry name" value="NAD(P)-bd_dom_sf"/>
</dbReference>
<dbReference type="RefSeq" id="WP_354558723.1">
    <property type="nucleotide sequence ID" value="NZ_JBEPMB010000016.1"/>
</dbReference>
<dbReference type="EMBL" id="JBEPMB010000016">
    <property type="protein sequence ID" value="MET3616271.1"/>
    <property type="molecule type" value="Genomic_DNA"/>
</dbReference>
<dbReference type="InterPro" id="IPR050129">
    <property type="entry name" value="Zn_alcohol_dh"/>
</dbReference>
<feature type="domain" description="Alcohol dehydrogenase-like C-terminal" evidence="2">
    <location>
        <begin position="171"/>
        <end position="292"/>
    </location>
</feature>
<organism evidence="4 5">
    <name type="scientific">Rhizobium aquaticum</name>
    <dbReference type="NCBI Taxonomy" id="1549636"/>
    <lineage>
        <taxon>Bacteria</taxon>
        <taxon>Pseudomonadati</taxon>
        <taxon>Pseudomonadota</taxon>
        <taxon>Alphaproteobacteria</taxon>
        <taxon>Hyphomicrobiales</taxon>
        <taxon>Rhizobiaceae</taxon>
        <taxon>Rhizobium/Agrobacterium group</taxon>
        <taxon>Rhizobium</taxon>
    </lineage>
</organism>
<dbReference type="Gene3D" id="3.40.50.720">
    <property type="entry name" value="NAD(P)-binding Rossmann-like Domain"/>
    <property type="match status" value="1"/>
</dbReference>
<evidence type="ECO:0000259" key="2">
    <source>
        <dbReference type="Pfam" id="PF00107"/>
    </source>
</evidence>
<proteinExistence type="predicted"/>
<dbReference type="Pfam" id="PF00107">
    <property type="entry name" value="ADH_zinc_N"/>
    <property type="match status" value="1"/>
</dbReference>
<protein>
    <submittedName>
        <fullName evidence="4">L-iditol 2-dehydrogenase</fullName>
        <ecNumber evidence="4">1.1.1.14</ecNumber>
    </submittedName>
</protein>
<feature type="domain" description="Alcohol dehydrogenase-like N-terminal" evidence="3">
    <location>
        <begin position="25"/>
        <end position="127"/>
    </location>
</feature>
<dbReference type="InterPro" id="IPR013154">
    <property type="entry name" value="ADH-like_N"/>
</dbReference>
<name>A0ABV2J7M5_9HYPH</name>
<accession>A0ABV2J7M5</accession>
<sequence length="336" mass="35533">MRALVYAGPHRMEVRDEPVPVPNSEELLVRIEACGICGSDMHVYHGKDPTRPPSTVLGHEAAGTVVSGARAGERVAVNPLVTCDECDFCRAGHTQLCRNRQIISRDPRPGAFAEYIAIPPRNLTVLPAGMPIAEAALAEPMAVSWHAVKLGLKALRKPLDKAIACVIGGGPIGLCAELVLGLHGANRLYLCEPNAVRRTRAEKEALSDIVVYAPDGPGGPARDSVDLVIDCVGSVESRAAACRMAGRGGVIICVGVLHFGGGLDDRKILMDELAVAGAYCYTAEEFADVVKALGSGRLGRLGWYETRPIGAGPLAFDQIAAGTAEIPKIILLPQER</sequence>
<dbReference type="InterPro" id="IPR013149">
    <property type="entry name" value="ADH-like_C"/>
</dbReference>
<gene>
    <name evidence="4" type="ORF">ABID16_004620</name>
</gene>
<evidence type="ECO:0000313" key="4">
    <source>
        <dbReference type="EMBL" id="MET3616271.1"/>
    </source>
</evidence>
<dbReference type="PANTHER" id="PTHR43401:SF2">
    <property type="entry name" value="L-THREONINE 3-DEHYDROGENASE"/>
    <property type="match status" value="1"/>
</dbReference>
<dbReference type="Pfam" id="PF08240">
    <property type="entry name" value="ADH_N"/>
    <property type="match status" value="1"/>
</dbReference>